<dbReference type="RefSeq" id="WP_289829796.1">
    <property type="nucleotide sequence ID" value="NZ_JAUEDK010000014.1"/>
</dbReference>
<protein>
    <recommendedName>
        <fullName evidence="3">Hydratase</fullName>
    </recommendedName>
</protein>
<organism evidence="1 2">
    <name type="scientific">Crenobacter oryzisoli</name>
    <dbReference type="NCBI Taxonomy" id="3056844"/>
    <lineage>
        <taxon>Bacteria</taxon>
        <taxon>Pseudomonadati</taxon>
        <taxon>Pseudomonadota</taxon>
        <taxon>Betaproteobacteria</taxon>
        <taxon>Neisseriales</taxon>
        <taxon>Neisseriaceae</taxon>
        <taxon>Crenobacter</taxon>
    </lineage>
</organism>
<proteinExistence type="predicted"/>
<dbReference type="SUPFAM" id="SSF56529">
    <property type="entry name" value="FAH"/>
    <property type="match status" value="1"/>
</dbReference>
<dbReference type="InterPro" id="IPR050772">
    <property type="entry name" value="Hydratase-Decarb/MhpD_sf"/>
</dbReference>
<dbReference type="PANTHER" id="PTHR30143:SF0">
    <property type="entry name" value="2-KETO-4-PENTENOATE HYDRATASE"/>
    <property type="match status" value="1"/>
</dbReference>
<name>A0ABT7XN34_9NEIS</name>
<evidence type="ECO:0008006" key="3">
    <source>
        <dbReference type="Google" id="ProtNLM"/>
    </source>
</evidence>
<dbReference type="PANTHER" id="PTHR30143">
    <property type="entry name" value="ACID HYDRATASE"/>
    <property type="match status" value="1"/>
</dbReference>
<reference evidence="1" key="1">
    <citation type="submission" date="2023-06" db="EMBL/GenBank/DDBJ databases">
        <authorList>
            <person name="Zhang S."/>
        </authorList>
    </citation>
    <scope>NUCLEOTIDE SEQUENCE</scope>
    <source>
        <strain evidence="1">SG2303</strain>
    </source>
</reference>
<dbReference type="Gene3D" id="3.90.850.10">
    <property type="entry name" value="Fumarylacetoacetase-like, C-terminal domain"/>
    <property type="match status" value="1"/>
</dbReference>
<comment type="caution">
    <text evidence="1">The sequence shown here is derived from an EMBL/GenBank/DDBJ whole genome shotgun (WGS) entry which is preliminary data.</text>
</comment>
<keyword evidence="2" id="KW-1185">Reference proteome</keyword>
<evidence type="ECO:0000313" key="2">
    <source>
        <dbReference type="Proteomes" id="UP001168540"/>
    </source>
</evidence>
<dbReference type="Proteomes" id="UP001168540">
    <property type="component" value="Unassembled WGS sequence"/>
</dbReference>
<sequence>MTDRADAVSAAAQILAARRLRGEQGPLLPDACRPGDLDMALAIQKAVTVRLGAGIAGWKCGLPAPDRLVAAPIYTDTVCLDSPCSVWARAGRVRVEPELAFVFGSDLPPRQEPYTPAEVDAAIVRTHLALELIDSRYGDAAGAGFADMLADNLVNQGLYLGPEVDAEQAREASDIVLRLDSASLSQHYEGRHPNCHPRAPLYWLVEFLRGRGQGIVAGQVVITGSYAGVIELPVAEEVSIRFGELGTLTVSFSARQ</sequence>
<accession>A0ABT7XN34</accession>
<evidence type="ECO:0000313" key="1">
    <source>
        <dbReference type="EMBL" id="MDN0075197.1"/>
    </source>
</evidence>
<gene>
    <name evidence="1" type="ORF">QU481_09880</name>
</gene>
<dbReference type="EMBL" id="JAUEDK010000014">
    <property type="protein sequence ID" value="MDN0075197.1"/>
    <property type="molecule type" value="Genomic_DNA"/>
</dbReference>
<dbReference type="InterPro" id="IPR036663">
    <property type="entry name" value="Fumarylacetoacetase_C_sf"/>
</dbReference>